<dbReference type="EMBL" id="PCXQ01000004">
    <property type="protein sequence ID" value="PJE51107.1"/>
    <property type="molecule type" value="Genomic_DNA"/>
</dbReference>
<dbReference type="EC" id="3.6.3.14" evidence="4"/>
<keyword evidence="4" id="KW-0378">Hydrolase</keyword>
<dbReference type="Proteomes" id="UP000228496">
    <property type="component" value="Unassembled WGS sequence"/>
</dbReference>
<accession>A0A2J0Q7P6</accession>
<evidence type="ECO:0000256" key="1">
    <source>
        <dbReference type="ARBA" id="ARBA00010148"/>
    </source>
</evidence>
<dbReference type="GO" id="GO:0016787">
    <property type="term" value="F:hydrolase activity"/>
    <property type="evidence" value="ECO:0007669"/>
    <property type="project" value="UniProtKB-KW"/>
</dbReference>
<dbReference type="InterPro" id="IPR036906">
    <property type="entry name" value="ATPase_V1_fsu_sf"/>
</dbReference>
<gene>
    <name evidence="4" type="ORF">COV29_02435</name>
</gene>
<reference evidence="4 5" key="1">
    <citation type="submission" date="2017-09" db="EMBL/GenBank/DDBJ databases">
        <title>Depth-based differentiation of microbial function through sediment-hosted aquifers and enrichment of novel symbionts in the deep terrestrial subsurface.</title>
        <authorList>
            <person name="Probst A.J."/>
            <person name="Ladd B."/>
            <person name="Jarett J.K."/>
            <person name="Geller-Mcgrath D.E."/>
            <person name="Sieber C.M."/>
            <person name="Emerson J.B."/>
            <person name="Anantharaman K."/>
            <person name="Thomas B.C."/>
            <person name="Malmstrom R."/>
            <person name="Stieglmeier M."/>
            <person name="Klingl A."/>
            <person name="Woyke T."/>
            <person name="Ryan C.M."/>
            <person name="Banfield J.F."/>
        </authorList>
    </citation>
    <scope>NUCLEOTIDE SEQUENCE [LARGE SCALE GENOMIC DNA]</scope>
    <source>
        <strain evidence="4">CG10_big_fil_rev_8_21_14_0_10_36_16</strain>
    </source>
</reference>
<evidence type="ECO:0000313" key="5">
    <source>
        <dbReference type="Proteomes" id="UP000228496"/>
    </source>
</evidence>
<protein>
    <submittedName>
        <fullName evidence="4">V-type ATP synthase subunit F</fullName>
        <ecNumber evidence="4">3.6.3.14</ecNumber>
    </submittedName>
</protein>
<dbReference type="InterPro" id="IPR008218">
    <property type="entry name" value="ATPase_V1-cplx_f_g_su"/>
</dbReference>
<comment type="caution">
    <text evidence="4">The sequence shown here is derived from an EMBL/GenBank/DDBJ whole genome shotgun (WGS) entry which is preliminary data.</text>
</comment>
<dbReference type="Gene3D" id="3.40.50.10580">
    <property type="entry name" value="ATPase, V1 complex, subunit F"/>
    <property type="match status" value="1"/>
</dbReference>
<sequence>MDYKIAIIGSGEAVIGFKALGLDVVPAETIEKTLEELIKLCDSGNYGVIFITEDWYVKLSGAVSELSKRALPALIAVPSHKGSTGAGLANIKKIVEKAVGSDILSN</sequence>
<organism evidence="4 5">
    <name type="scientific">Candidatus Yanofskybacteria bacterium CG10_big_fil_rev_8_21_14_0_10_36_16</name>
    <dbReference type="NCBI Taxonomy" id="1975096"/>
    <lineage>
        <taxon>Bacteria</taxon>
        <taxon>Candidatus Yanofskyibacteriota</taxon>
    </lineage>
</organism>
<keyword evidence="2" id="KW-0813">Transport</keyword>
<keyword evidence="3" id="KW-0406">Ion transport</keyword>
<evidence type="ECO:0000256" key="3">
    <source>
        <dbReference type="ARBA" id="ARBA00023065"/>
    </source>
</evidence>
<evidence type="ECO:0000313" key="4">
    <source>
        <dbReference type="EMBL" id="PJE51107.1"/>
    </source>
</evidence>
<dbReference type="AlphaFoldDB" id="A0A2J0Q7P6"/>
<dbReference type="Pfam" id="PF01990">
    <property type="entry name" value="ATP-synt_F"/>
    <property type="match status" value="1"/>
</dbReference>
<dbReference type="SUPFAM" id="SSF159468">
    <property type="entry name" value="AtpF-like"/>
    <property type="match status" value="1"/>
</dbReference>
<proteinExistence type="inferred from homology"/>
<dbReference type="GO" id="GO:0046961">
    <property type="term" value="F:proton-transporting ATPase activity, rotational mechanism"/>
    <property type="evidence" value="ECO:0007669"/>
    <property type="project" value="InterPro"/>
</dbReference>
<evidence type="ECO:0000256" key="2">
    <source>
        <dbReference type="ARBA" id="ARBA00022448"/>
    </source>
</evidence>
<name>A0A2J0Q7P6_9BACT</name>
<comment type="similarity">
    <text evidence="1">Belongs to the V-ATPase F subunit family.</text>
</comment>